<organism evidence="1 2">
    <name type="scientific">Lasiosphaeria ovina</name>
    <dbReference type="NCBI Taxonomy" id="92902"/>
    <lineage>
        <taxon>Eukaryota</taxon>
        <taxon>Fungi</taxon>
        <taxon>Dikarya</taxon>
        <taxon>Ascomycota</taxon>
        <taxon>Pezizomycotina</taxon>
        <taxon>Sordariomycetes</taxon>
        <taxon>Sordariomycetidae</taxon>
        <taxon>Sordariales</taxon>
        <taxon>Lasiosphaeriaceae</taxon>
        <taxon>Lasiosphaeria</taxon>
    </lineage>
</organism>
<comment type="caution">
    <text evidence="1">The sequence shown here is derived from an EMBL/GenBank/DDBJ whole genome shotgun (WGS) entry which is preliminary data.</text>
</comment>
<dbReference type="Pfam" id="PF13424">
    <property type="entry name" value="TPR_12"/>
    <property type="match status" value="1"/>
</dbReference>
<dbReference type="AlphaFoldDB" id="A0AAE0N251"/>
<evidence type="ECO:0000313" key="2">
    <source>
        <dbReference type="Proteomes" id="UP001287356"/>
    </source>
</evidence>
<keyword evidence="2" id="KW-1185">Reference proteome</keyword>
<proteinExistence type="predicted"/>
<evidence type="ECO:0000313" key="1">
    <source>
        <dbReference type="EMBL" id="KAK3366644.1"/>
    </source>
</evidence>
<reference evidence="1" key="1">
    <citation type="journal article" date="2023" name="Mol. Phylogenet. Evol.">
        <title>Genome-scale phylogeny and comparative genomics of the fungal order Sordariales.</title>
        <authorList>
            <person name="Hensen N."/>
            <person name="Bonometti L."/>
            <person name="Westerberg I."/>
            <person name="Brannstrom I.O."/>
            <person name="Guillou S."/>
            <person name="Cros-Aarteil S."/>
            <person name="Calhoun S."/>
            <person name="Haridas S."/>
            <person name="Kuo A."/>
            <person name="Mondo S."/>
            <person name="Pangilinan J."/>
            <person name="Riley R."/>
            <person name="LaButti K."/>
            <person name="Andreopoulos B."/>
            <person name="Lipzen A."/>
            <person name="Chen C."/>
            <person name="Yan M."/>
            <person name="Daum C."/>
            <person name="Ng V."/>
            <person name="Clum A."/>
            <person name="Steindorff A."/>
            <person name="Ohm R.A."/>
            <person name="Martin F."/>
            <person name="Silar P."/>
            <person name="Natvig D.O."/>
            <person name="Lalanne C."/>
            <person name="Gautier V."/>
            <person name="Ament-Velasquez S.L."/>
            <person name="Kruys A."/>
            <person name="Hutchinson M.I."/>
            <person name="Powell A.J."/>
            <person name="Barry K."/>
            <person name="Miller A.N."/>
            <person name="Grigoriev I.V."/>
            <person name="Debuchy R."/>
            <person name="Gladieux P."/>
            <person name="Hiltunen Thoren M."/>
            <person name="Johannesson H."/>
        </authorList>
    </citation>
    <scope>NUCLEOTIDE SEQUENCE</scope>
    <source>
        <strain evidence="1">CBS 958.72</strain>
    </source>
</reference>
<sequence length="208" mass="23294">MANVLLEAKTADRWVEVLKDSGWYLYERGEHEATLPIFESALGLARKREAENPTLMADVLMCLAALGLHTSTPYEVLRNSQDHFEIRCLWSLGRFAEAEEMLQEAVDADKREGNPPSYGLAGLLLPLSNTLASQGKLDAAALSHQKALDMFYLTAGDSYKTAQHHWTLAIEAFGLNKYYKREMARAQIKAGRYHLSLSSVEARQALLH</sequence>
<dbReference type="EMBL" id="JAULSN010000007">
    <property type="protein sequence ID" value="KAK3366644.1"/>
    <property type="molecule type" value="Genomic_DNA"/>
</dbReference>
<evidence type="ECO:0008006" key="3">
    <source>
        <dbReference type="Google" id="ProtNLM"/>
    </source>
</evidence>
<dbReference type="InterPro" id="IPR011990">
    <property type="entry name" value="TPR-like_helical_dom_sf"/>
</dbReference>
<dbReference type="Gene3D" id="1.25.40.10">
    <property type="entry name" value="Tetratricopeptide repeat domain"/>
    <property type="match status" value="1"/>
</dbReference>
<protein>
    <recommendedName>
        <fullName evidence="3">Tetratricopeptide repeat protein</fullName>
    </recommendedName>
</protein>
<accession>A0AAE0N251</accession>
<gene>
    <name evidence="1" type="ORF">B0T24DRAFT_708877</name>
</gene>
<name>A0AAE0N251_9PEZI</name>
<dbReference type="SUPFAM" id="SSF48452">
    <property type="entry name" value="TPR-like"/>
    <property type="match status" value="1"/>
</dbReference>
<reference evidence="1" key="2">
    <citation type="submission" date="2023-06" db="EMBL/GenBank/DDBJ databases">
        <authorList>
            <consortium name="Lawrence Berkeley National Laboratory"/>
            <person name="Haridas S."/>
            <person name="Hensen N."/>
            <person name="Bonometti L."/>
            <person name="Westerberg I."/>
            <person name="Brannstrom I.O."/>
            <person name="Guillou S."/>
            <person name="Cros-Aarteil S."/>
            <person name="Calhoun S."/>
            <person name="Kuo A."/>
            <person name="Mondo S."/>
            <person name="Pangilinan J."/>
            <person name="Riley R."/>
            <person name="Labutti K."/>
            <person name="Andreopoulos B."/>
            <person name="Lipzen A."/>
            <person name="Chen C."/>
            <person name="Yanf M."/>
            <person name="Daum C."/>
            <person name="Ng V."/>
            <person name="Clum A."/>
            <person name="Steindorff A."/>
            <person name="Ohm R."/>
            <person name="Martin F."/>
            <person name="Silar P."/>
            <person name="Natvig D."/>
            <person name="Lalanne C."/>
            <person name="Gautier V."/>
            <person name="Ament-Velasquez S.L."/>
            <person name="Kruys A."/>
            <person name="Hutchinson M.I."/>
            <person name="Powell A.J."/>
            <person name="Barry K."/>
            <person name="Miller A.N."/>
            <person name="Grigoriev I.V."/>
            <person name="Debuchy R."/>
            <person name="Gladieux P."/>
            <person name="Thoren M.H."/>
            <person name="Johannesson H."/>
        </authorList>
    </citation>
    <scope>NUCLEOTIDE SEQUENCE</scope>
    <source>
        <strain evidence="1">CBS 958.72</strain>
    </source>
</reference>
<dbReference type="Proteomes" id="UP001287356">
    <property type="component" value="Unassembled WGS sequence"/>
</dbReference>